<evidence type="ECO:0000256" key="1">
    <source>
        <dbReference type="ARBA" id="ARBA00022722"/>
    </source>
</evidence>
<proteinExistence type="predicted"/>
<dbReference type="SUPFAM" id="SSF54060">
    <property type="entry name" value="His-Me finger endonucleases"/>
    <property type="match status" value="1"/>
</dbReference>
<dbReference type="Pfam" id="PF04231">
    <property type="entry name" value="Endonuclease_1"/>
    <property type="match status" value="1"/>
</dbReference>
<dbReference type="GO" id="GO:0016787">
    <property type="term" value="F:hydrolase activity"/>
    <property type="evidence" value="ECO:0007669"/>
    <property type="project" value="UniProtKB-KW"/>
</dbReference>
<dbReference type="EMBL" id="UPSH01000001">
    <property type="protein sequence ID" value="VBB18184.1"/>
    <property type="molecule type" value="Genomic_DNA"/>
</dbReference>
<feature type="compositionally biased region" description="Polar residues" evidence="4">
    <location>
        <begin position="310"/>
        <end position="324"/>
    </location>
</feature>
<evidence type="ECO:0000256" key="3">
    <source>
        <dbReference type="SAM" id="Coils"/>
    </source>
</evidence>
<keyword evidence="2" id="KW-0378">Hydrolase</keyword>
<dbReference type="PANTHER" id="PTHR33607">
    <property type="entry name" value="ENDONUCLEASE-1"/>
    <property type="match status" value="1"/>
</dbReference>
<evidence type="ECO:0008006" key="7">
    <source>
        <dbReference type="Google" id="ProtNLM"/>
    </source>
</evidence>
<feature type="compositionally biased region" description="Polar residues" evidence="4">
    <location>
        <begin position="294"/>
        <end position="303"/>
    </location>
</feature>
<evidence type="ECO:0000313" key="5">
    <source>
        <dbReference type="EMBL" id="VBB18184.1"/>
    </source>
</evidence>
<evidence type="ECO:0000256" key="4">
    <source>
        <dbReference type="SAM" id="MobiDB-lite"/>
    </source>
</evidence>
<reference evidence="5 6" key="1">
    <citation type="submission" date="2018-10" db="EMBL/GenBank/DDBJ databases">
        <authorList>
            <consortium name="IHU Genomes"/>
        </authorList>
    </citation>
    <scope>NUCLEOTIDE SEQUENCE [LARGE SCALE GENOMIC DNA]</scope>
    <source>
        <strain evidence="5 6">A1</strain>
    </source>
</reference>
<feature type="coiled-coil region" evidence="3">
    <location>
        <begin position="330"/>
        <end position="387"/>
    </location>
</feature>
<keyword evidence="6" id="KW-1185">Reference proteome</keyword>
<dbReference type="Proteomes" id="UP000594342">
    <property type="component" value="Unassembled WGS sequence"/>
</dbReference>
<dbReference type="PANTHER" id="PTHR33607:SF2">
    <property type="entry name" value="ENDONUCLEASE-1"/>
    <property type="match status" value="1"/>
</dbReference>
<name>A0A5K0U9M0_9VIRU</name>
<accession>A0A5K0U9M0</accession>
<organism evidence="5 6">
    <name type="scientific">Yasminevirus sp. GU-2018</name>
    <dbReference type="NCBI Taxonomy" id="2420051"/>
    <lineage>
        <taxon>Viruses</taxon>
        <taxon>Varidnaviria</taxon>
        <taxon>Bamfordvirae</taxon>
        <taxon>Nucleocytoviricota</taxon>
        <taxon>Megaviricetes</taxon>
        <taxon>Imitervirales</taxon>
        <taxon>Mimiviridae</taxon>
        <taxon>Klosneuvirinae</taxon>
        <taxon>Yasminevirus</taxon>
        <taxon>Yasminevirus saudimassiliense</taxon>
    </lineage>
</organism>
<dbReference type="InterPro" id="IPR044925">
    <property type="entry name" value="His-Me_finger_sf"/>
</dbReference>
<gene>
    <name evidence="5" type="ORF">YASMINEVIRUS_647</name>
</gene>
<comment type="caution">
    <text evidence="5">The sequence shown here is derived from an EMBL/GenBank/DDBJ whole genome shotgun (WGS) entry which is preliminary data.</text>
</comment>
<protein>
    <recommendedName>
        <fullName evidence="7">Endonuclease I</fullName>
    </recommendedName>
</protein>
<evidence type="ECO:0000256" key="2">
    <source>
        <dbReference type="ARBA" id="ARBA00022801"/>
    </source>
</evidence>
<dbReference type="InterPro" id="IPR007346">
    <property type="entry name" value="Endonuclease-I"/>
</dbReference>
<dbReference type="GO" id="GO:0004518">
    <property type="term" value="F:nuclease activity"/>
    <property type="evidence" value="ECO:0007669"/>
    <property type="project" value="UniProtKB-KW"/>
</dbReference>
<evidence type="ECO:0000313" key="6">
    <source>
        <dbReference type="Proteomes" id="UP000594342"/>
    </source>
</evidence>
<feature type="region of interest" description="Disordered" evidence="4">
    <location>
        <begin position="282"/>
        <end position="324"/>
    </location>
</feature>
<sequence>MNRDKIVQEKAGALLRSLMKDGVFVNNDTLLDTLYSFTADEHKTKRYEKSRVLVTSDIGSESLYFDENKIITTDEDKNGTKIYNVEHVVPQSFFGGREPMKGDMHHLYPADIEVNGLRGNLKFNELEGVESNAKNIRGKKIDYEKSDTSFEPPEVSKGNIARAVAYFYVRYPSYRTNLLTKVLSPHLMILWNRYDPVDSSEALRNKNIFGYQNNLNPFILFPKLIDVVFSRLITSDIHVDIDSNMYHISLTDLANDVKKFSSEVSEKVDTSIESLLYNSTILNTPERTPDNKPDNNSNNQTDAPTKPIVDTSTNTPVTPVSDGLSTEQTLADLKKKLSARKAVLSALKRKIVTIRRKKMLLKYKSDINKIVAEIATMESQIKSLESQK</sequence>
<keyword evidence="3" id="KW-0175">Coiled coil</keyword>
<keyword evidence="1" id="KW-0540">Nuclease</keyword>